<dbReference type="EMBL" id="MWPH01000002">
    <property type="protein sequence ID" value="OVE84338.1"/>
    <property type="molecule type" value="Genomic_DNA"/>
</dbReference>
<name>A0A202E872_9EURY</name>
<evidence type="ECO:0000313" key="1">
    <source>
        <dbReference type="EMBL" id="OVE84338.1"/>
    </source>
</evidence>
<dbReference type="Proteomes" id="UP000196084">
    <property type="component" value="Unassembled WGS sequence"/>
</dbReference>
<sequence length="708" mass="76111">MSATAVVAVGSTALSAVEGQSESEQTHNEFESISERIDTSLQSNDPNSMANLQSQFEFSEGAEITVYEDGTNVSETNTGQLRHNEIVYEGGLVVEDGQVIDSPHFQFNDGHSMVQLPTIINYEDSGSFDGEIRPQTVNTPTLDPDDSLTIEIESEYSEQWKHQFDAANATVSEHNGVVTVEYDIEDSRASDITYALSVGLSDESSFGLNDIPDTHVESYDNNEYDKNNPRNKATVAVDADGGNVGGDLMVRGELISSGEPVNDGPPHVTITEGADQVDEIPEPTPTTELLIDVNDVTNILGVETYASGTDLTGGIYYTDGSESLKGDIEVTDQSILIVDGDLEIEDGDVLANDALDIHVHGELTLTDSTIRTDGPHQGDQVSVFVKDDVNINDEVSMTGLLYGTESTLEIDSPQFNLYGGVTVDDIKRAGNPGRGNVDDYFNLYYDETLKGEAPYATTNVPGSPLETYFENHDGAVHNGDLHVDGDPDGLFDDDLLVKGSATIEDPWSDHSGSLLVEDGADIQRTTIEDDLVVVDDLDIDGGVVKGDIWVDGDATITNELNIHGDLFVNGDVTVKGGTLDGDVYVTGNLNINGNPNFNGGDGLHVLGDLEFDGEPISMTAYINGDATIRNSINDDLHVAGDVTCDGGTITGELYVGGDSDNCNSDPKENPASPVLPGMILDTPNIMEFQLHENEIHHFDIRFAEVNLE</sequence>
<gene>
    <name evidence="1" type="ORF">B2G88_07950</name>
</gene>
<proteinExistence type="predicted"/>
<reference evidence="1 2" key="1">
    <citation type="submission" date="2017-02" db="EMBL/GenBank/DDBJ databases">
        <title>Natronthermophilus aegyptiacus gen. nov.,sp. nov., an aerobic, extremely halophilic alkalithermophilic archaeon isolated from the athalassohaline Wadi An Natrun, Egypt.</title>
        <authorList>
            <person name="Zhao B."/>
        </authorList>
    </citation>
    <scope>NUCLEOTIDE SEQUENCE [LARGE SCALE GENOMIC DNA]</scope>
    <source>
        <strain evidence="1 2">CGMCC 1.3597</strain>
    </source>
</reference>
<comment type="caution">
    <text evidence="1">The sequence shown here is derived from an EMBL/GenBank/DDBJ whole genome shotgun (WGS) entry which is preliminary data.</text>
</comment>
<accession>A0A202E872</accession>
<evidence type="ECO:0008006" key="3">
    <source>
        <dbReference type="Google" id="ProtNLM"/>
    </source>
</evidence>
<organism evidence="1 2">
    <name type="scientific">Natronolimnobius baerhuensis</name>
    <dbReference type="NCBI Taxonomy" id="253108"/>
    <lineage>
        <taxon>Archaea</taxon>
        <taxon>Methanobacteriati</taxon>
        <taxon>Methanobacteriota</taxon>
        <taxon>Stenosarchaea group</taxon>
        <taxon>Halobacteria</taxon>
        <taxon>Halobacteriales</taxon>
        <taxon>Natrialbaceae</taxon>
        <taxon>Natronolimnobius</taxon>
    </lineage>
</organism>
<dbReference type="AlphaFoldDB" id="A0A202E872"/>
<protein>
    <recommendedName>
        <fullName evidence="3">Polymer-forming cytoskeletal protein</fullName>
    </recommendedName>
</protein>
<evidence type="ECO:0000313" key="2">
    <source>
        <dbReference type="Proteomes" id="UP000196084"/>
    </source>
</evidence>
<dbReference type="InterPro" id="IPR055713">
    <property type="entry name" value="DUF7289"/>
</dbReference>
<keyword evidence="2" id="KW-1185">Reference proteome</keyword>
<dbReference type="Pfam" id="PF23960">
    <property type="entry name" value="DUF7289"/>
    <property type="match status" value="1"/>
</dbReference>